<evidence type="ECO:0000256" key="3">
    <source>
        <dbReference type="ARBA" id="ARBA00022989"/>
    </source>
</evidence>
<dbReference type="GO" id="GO:0016020">
    <property type="term" value="C:membrane"/>
    <property type="evidence" value="ECO:0007669"/>
    <property type="project" value="UniProtKB-SubCell"/>
</dbReference>
<organism evidence="7 8">
    <name type="scientific">Microbacterium mangrovi</name>
    <dbReference type="NCBI Taxonomy" id="1348253"/>
    <lineage>
        <taxon>Bacteria</taxon>
        <taxon>Bacillati</taxon>
        <taxon>Actinomycetota</taxon>
        <taxon>Actinomycetes</taxon>
        <taxon>Micrococcales</taxon>
        <taxon>Microbacteriaceae</taxon>
        <taxon>Microbacterium</taxon>
    </lineage>
</organism>
<dbReference type="RefSeq" id="WP_039399109.1">
    <property type="nucleotide sequence ID" value="NZ_JTDK01000009.1"/>
</dbReference>
<sequence length="554" mass="57687">MAARPTRWFSRENLRRDAVAGLVLGIESVPDGLANGLLAGVNPLAGLYGYMFGLVGAAFFTGSALMAVQGTGSMALIVSDAGLESMKDPDAALYTLAMLTGIVMIIAGLLRAGRLVRFVPTAVMTGFTTAVGVNIVLGQLSNFTGYDSRGANRVLKTFDLLAHLPSWSAPALAVGAITVLTIMVLQPTRVGSFGLVLAVVLGSVVAALLDLWVRQGVVVLDDKVDVPSSLPIPVLPSLTDVPVLLLPAISLAFVAMVQGAGVAASIPSLSGRPDVSRDLVGQGIGSIVSGAFQGVPVGGSTSASSLLVGGGARTRMAKLYAGIVIALIVLFASQIVAYIAMPALAGLLIVVGIGAIKPSRVYSVVKSGPLPSAVMGVTFVLTLLIPLQFAVLMGVGLGIVLFVAQQSNRVRVRRVVIEDDGRLRETDPPAAVGPGEICILQPYGSLFFASAPVVEKQLPTVSRHSKRCVVILRLRGTDQIGLSFVEVLRRLAADLRGADSTLKLVISEPAVMRQVEASGLVDELGAHNVYRGTEWVGQSLQRAYVDAKTELSRS</sequence>
<evidence type="ECO:0000256" key="2">
    <source>
        <dbReference type="ARBA" id="ARBA00022692"/>
    </source>
</evidence>
<name>A0A0B2A7E5_9MICO</name>
<keyword evidence="4 5" id="KW-0472">Membrane</keyword>
<keyword evidence="2 5" id="KW-0812">Transmembrane</keyword>
<dbReference type="PROSITE" id="PS50801">
    <property type="entry name" value="STAS"/>
    <property type="match status" value="1"/>
</dbReference>
<dbReference type="InterPro" id="IPR002645">
    <property type="entry name" value="STAS_dom"/>
</dbReference>
<gene>
    <name evidence="7" type="ORF">LK09_10680</name>
</gene>
<evidence type="ECO:0000256" key="1">
    <source>
        <dbReference type="ARBA" id="ARBA00004141"/>
    </source>
</evidence>
<dbReference type="SUPFAM" id="SSF52091">
    <property type="entry name" value="SpoIIaa-like"/>
    <property type="match status" value="1"/>
</dbReference>
<evidence type="ECO:0000256" key="5">
    <source>
        <dbReference type="SAM" id="Phobius"/>
    </source>
</evidence>
<dbReference type="CDD" id="cd07042">
    <property type="entry name" value="STAS_SulP_like_sulfate_transporter"/>
    <property type="match status" value="1"/>
</dbReference>
<evidence type="ECO:0000313" key="8">
    <source>
        <dbReference type="Proteomes" id="UP000031030"/>
    </source>
</evidence>
<feature type="transmembrane region" description="Helical" evidence="5">
    <location>
        <begin position="160"/>
        <end position="185"/>
    </location>
</feature>
<dbReference type="InterPro" id="IPR011547">
    <property type="entry name" value="SLC26A/SulP_dom"/>
</dbReference>
<dbReference type="InterPro" id="IPR001902">
    <property type="entry name" value="SLC26A/SulP_fam"/>
</dbReference>
<dbReference type="EMBL" id="JTDK01000009">
    <property type="protein sequence ID" value="KHK97658.1"/>
    <property type="molecule type" value="Genomic_DNA"/>
</dbReference>
<feature type="transmembrane region" description="Helical" evidence="5">
    <location>
        <begin position="192"/>
        <end position="213"/>
    </location>
</feature>
<dbReference type="Proteomes" id="UP000031030">
    <property type="component" value="Unassembled WGS sequence"/>
</dbReference>
<dbReference type="OrthoDB" id="9771198at2"/>
<comment type="caution">
    <text evidence="7">The sequence shown here is derived from an EMBL/GenBank/DDBJ whole genome shotgun (WGS) entry which is preliminary data.</text>
</comment>
<dbReference type="Gene3D" id="3.30.750.24">
    <property type="entry name" value="STAS domain"/>
    <property type="match status" value="1"/>
</dbReference>
<dbReference type="STRING" id="1348253.LK09_10680"/>
<feature type="transmembrane region" description="Helical" evidence="5">
    <location>
        <begin position="376"/>
        <end position="404"/>
    </location>
</feature>
<dbReference type="Pfam" id="PF01740">
    <property type="entry name" value="STAS"/>
    <property type="match status" value="1"/>
</dbReference>
<feature type="transmembrane region" description="Helical" evidence="5">
    <location>
        <begin position="122"/>
        <end position="140"/>
    </location>
</feature>
<keyword evidence="8" id="KW-1185">Reference proteome</keyword>
<protein>
    <submittedName>
        <fullName evidence="7">Sulfate transporter</fullName>
    </submittedName>
</protein>
<feature type="transmembrane region" description="Helical" evidence="5">
    <location>
        <begin position="47"/>
        <end position="71"/>
    </location>
</feature>
<evidence type="ECO:0000259" key="6">
    <source>
        <dbReference type="PROSITE" id="PS50801"/>
    </source>
</evidence>
<dbReference type="AlphaFoldDB" id="A0A0B2A7E5"/>
<feature type="transmembrane region" description="Helical" evidence="5">
    <location>
        <begin position="323"/>
        <end position="356"/>
    </location>
</feature>
<comment type="subcellular location">
    <subcellularLocation>
        <location evidence="1">Membrane</location>
        <topology evidence="1">Multi-pass membrane protein</topology>
    </subcellularLocation>
</comment>
<dbReference type="InterPro" id="IPR036513">
    <property type="entry name" value="STAS_dom_sf"/>
</dbReference>
<feature type="domain" description="STAS" evidence="6">
    <location>
        <begin position="437"/>
        <end position="547"/>
    </location>
</feature>
<dbReference type="PANTHER" id="PTHR11814">
    <property type="entry name" value="SULFATE TRANSPORTER"/>
    <property type="match status" value="1"/>
</dbReference>
<dbReference type="Pfam" id="PF00916">
    <property type="entry name" value="Sulfate_transp"/>
    <property type="match status" value="1"/>
</dbReference>
<dbReference type="GO" id="GO:0055085">
    <property type="term" value="P:transmembrane transport"/>
    <property type="evidence" value="ECO:0007669"/>
    <property type="project" value="InterPro"/>
</dbReference>
<keyword evidence="3 5" id="KW-1133">Transmembrane helix</keyword>
<evidence type="ECO:0000313" key="7">
    <source>
        <dbReference type="EMBL" id="KHK97658.1"/>
    </source>
</evidence>
<evidence type="ECO:0000256" key="4">
    <source>
        <dbReference type="ARBA" id="ARBA00023136"/>
    </source>
</evidence>
<reference evidence="7 8" key="1">
    <citation type="submission" date="2014-11" db="EMBL/GenBank/DDBJ databases">
        <title>Genome sequence of Microbacterium mangrovi MUSC 115(T).</title>
        <authorList>
            <person name="Lee L.-H."/>
        </authorList>
    </citation>
    <scope>NUCLEOTIDE SEQUENCE [LARGE SCALE GENOMIC DNA]</scope>
    <source>
        <strain evidence="7 8">MUSC 115</strain>
    </source>
</reference>
<accession>A0A0B2A7E5</accession>
<feature type="transmembrane region" description="Helical" evidence="5">
    <location>
        <begin position="91"/>
        <end position="110"/>
    </location>
</feature>
<proteinExistence type="predicted"/>